<dbReference type="AlphaFoldDB" id="A0A6P6YB23"/>
<dbReference type="InterPro" id="IPR027417">
    <property type="entry name" value="P-loop_NTPase"/>
</dbReference>
<evidence type="ECO:0000313" key="6">
    <source>
        <dbReference type="Proteomes" id="UP000515146"/>
    </source>
</evidence>
<gene>
    <name evidence="7" type="primary">LOC113796126</name>
</gene>
<dbReference type="Proteomes" id="UP000515146">
    <property type="component" value="Unplaced"/>
</dbReference>
<dbReference type="Pfam" id="PF03029">
    <property type="entry name" value="ATP_bind_1"/>
    <property type="match status" value="1"/>
</dbReference>
<comment type="similarity">
    <text evidence="1 5">Belongs to the GPN-loop GTPase family.</text>
</comment>
<reference evidence="7" key="1">
    <citation type="submission" date="2025-08" db="UniProtKB">
        <authorList>
            <consortium name="RefSeq"/>
        </authorList>
    </citation>
    <scope>IDENTIFICATION</scope>
    <source>
        <strain evidence="7">Airmid</strain>
    </source>
</reference>
<comment type="function">
    <text evidence="5">Small GTPase required for proper nuclear import of RNA polymerase II and III (RNAPII and RNAPIII). May act at an RNAP assembly step prior to nuclear import.</text>
</comment>
<evidence type="ECO:0000256" key="4">
    <source>
        <dbReference type="ARBA" id="ARBA00023134"/>
    </source>
</evidence>
<name>A0A6P6YB23_DERPT</name>
<keyword evidence="4 5" id="KW-0342">GTP-binding</keyword>
<dbReference type="KEGG" id="dpte:113796126"/>
<evidence type="ECO:0000256" key="3">
    <source>
        <dbReference type="ARBA" id="ARBA00022801"/>
    </source>
</evidence>
<dbReference type="SUPFAM" id="SSF52540">
    <property type="entry name" value="P-loop containing nucleoside triphosphate hydrolases"/>
    <property type="match status" value="1"/>
</dbReference>
<sequence length="268" mass="30594">MKYAQLYIGVAGSGKSSCCKYVQEHLNLLQRKCYVVNWDVASENLPYEAYADVRDVIDIKAYQSDNFLGPNGALIEAMESISTEYDYLSDVFEDIEDSSFVLLDCPGQLELYSNSMAIFNLIKRLIQFDYSVICIFCMDIAFLSDLNKLLGSAIYALSSMVLLDAPFVCALTKWDLLDESSEYNQEDFSVNFQDLISITPGKLSLKQKKYITAIQETLNDWNMLSFNKLSIVDDNLMSEFQIKCDLIHNYEPANNNYLYETRDDNDSS</sequence>
<keyword evidence="3 5" id="KW-0378">Hydrolase</keyword>
<dbReference type="GO" id="GO:0005525">
    <property type="term" value="F:GTP binding"/>
    <property type="evidence" value="ECO:0007669"/>
    <property type="project" value="UniProtKB-KW"/>
</dbReference>
<protein>
    <recommendedName>
        <fullName evidence="5">GPN-loop GTPase 3</fullName>
    </recommendedName>
</protein>
<comment type="subunit">
    <text evidence="5">Binds to RNA polymerase II (RNAPII).</text>
</comment>
<evidence type="ECO:0000256" key="2">
    <source>
        <dbReference type="ARBA" id="ARBA00022741"/>
    </source>
</evidence>
<dbReference type="RefSeq" id="XP_027202166.1">
    <property type="nucleotide sequence ID" value="XM_027346365.1"/>
</dbReference>
<evidence type="ECO:0000256" key="5">
    <source>
        <dbReference type="RuleBase" id="RU365059"/>
    </source>
</evidence>
<dbReference type="InParanoid" id="A0A6P6YB23"/>
<dbReference type="GO" id="GO:0003924">
    <property type="term" value="F:GTPase activity"/>
    <property type="evidence" value="ECO:0007669"/>
    <property type="project" value="TreeGrafter"/>
</dbReference>
<dbReference type="PANTHER" id="PTHR21231">
    <property type="entry name" value="XPA-BINDING PROTEIN 1-RELATED"/>
    <property type="match status" value="1"/>
</dbReference>
<proteinExistence type="inferred from homology"/>
<organism evidence="6 7">
    <name type="scientific">Dermatophagoides pteronyssinus</name>
    <name type="common">European house dust mite</name>
    <dbReference type="NCBI Taxonomy" id="6956"/>
    <lineage>
        <taxon>Eukaryota</taxon>
        <taxon>Metazoa</taxon>
        <taxon>Ecdysozoa</taxon>
        <taxon>Arthropoda</taxon>
        <taxon>Chelicerata</taxon>
        <taxon>Arachnida</taxon>
        <taxon>Acari</taxon>
        <taxon>Acariformes</taxon>
        <taxon>Sarcoptiformes</taxon>
        <taxon>Astigmata</taxon>
        <taxon>Psoroptidia</taxon>
        <taxon>Analgoidea</taxon>
        <taxon>Pyroglyphidae</taxon>
        <taxon>Dermatophagoidinae</taxon>
        <taxon>Dermatophagoides</taxon>
    </lineage>
</organism>
<accession>A0A6P6YB23</accession>
<dbReference type="InterPro" id="IPR004130">
    <property type="entry name" value="Gpn"/>
</dbReference>
<evidence type="ECO:0000313" key="7">
    <source>
        <dbReference type="RefSeq" id="XP_027202166.1"/>
    </source>
</evidence>
<evidence type="ECO:0000256" key="1">
    <source>
        <dbReference type="ARBA" id="ARBA00005290"/>
    </source>
</evidence>
<dbReference type="Gene3D" id="3.40.50.300">
    <property type="entry name" value="P-loop containing nucleotide triphosphate hydrolases"/>
    <property type="match status" value="1"/>
</dbReference>
<dbReference type="OrthoDB" id="5839at2759"/>
<keyword evidence="6" id="KW-1185">Reference proteome</keyword>
<keyword evidence="2 5" id="KW-0547">Nucleotide-binding</keyword>
<dbReference type="PANTHER" id="PTHR21231:SF7">
    <property type="entry name" value="GPN-LOOP GTPASE 3"/>
    <property type="match status" value="1"/>
</dbReference>